<dbReference type="EMBL" id="UARG01000017">
    <property type="protein sequence ID" value="SQA78284.1"/>
    <property type="molecule type" value="Genomic_DNA"/>
</dbReference>
<reference evidence="1 2" key="1">
    <citation type="submission" date="2018-06" db="EMBL/GenBank/DDBJ databases">
        <authorList>
            <consortium name="Pathogen Informatics"/>
            <person name="Doyle S."/>
        </authorList>
    </citation>
    <scope>NUCLEOTIDE SEQUENCE [LARGE SCALE GENOMIC DNA]</scope>
    <source>
        <strain evidence="1 2">NCTC11546</strain>
    </source>
</reference>
<dbReference type="RefSeq" id="WP_128091494.1">
    <property type="nucleotide sequence ID" value="NZ_UARG01000017.1"/>
</dbReference>
<evidence type="ECO:0000313" key="2">
    <source>
        <dbReference type="Proteomes" id="UP000249891"/>
    </source>
</evidence>
<organism evidence="1 2">
    <name type="scientific">Capnocytophaga ochracea</name>
    <dbReference type="NCBI Taxonomy" id="1018"/>
    <lineage>
        <taxon>Bacteria</taxon>
        <taxon>Pseudomonadati</taxon>
        <taxon>Bacteroidota</taxon>
        <taxon>Flavobacteriia</taxon>
        <taxon>Flavobacteriales</taxon>
        <taxon>Flavobacteriaceae</taxon>
        <taxon>Capnocytophaga</taxon>
    </lineage>
</organism>
<protein>
    <submittedName>
        <fullName evidence="1">Uncharacterized protein</fullName>
    </submittedName>
</protein>
<proteinExistence type="predicted"/>
<dbReference type="Proteomes" id="UP000249891">
    <property type="component" value="Unassembled WGS sequence"/>
</dbReference>
<gene>
    <name evidence="1" type="ORF">NCTC11546_01513</name>
</gene>
<evidence type="ECO:0000313" key="1">
    <source>
        <dbReference type="EMBL" id="SQA78284.1"/>
    </source>
</evidence>
<sequence>MKRILLSLLAMATLASCSKNDDNGSDSAKHLVKKITEKDEDGKLEEVITLTYEGGRPVSFSEANYENGVQTGTTAITTISYEGNFVKRIKVENAGRDNSEQNFTYKDGKLVTKTEKYESDYRTYTYQYSYAGNRLTNVLQSHPTTIYVNGGTQSGTYYREKQFTYNGNTVIVVTTRYEKDLNGAVVTNTSYSYGTDTTTYTLSDGNVVKVVESDPNSINEYTYDTKCNPLYNTINFVDPDPTSFLDADSGKHNILTYKNTHEHNGTKDETLSTFEYTYNADGYPTVVKQYKKEGNGEREFQGTKEYEY</sequence>
<accession>A0A2X2RGD5</accession>
<name>A0A2X2RGD5_CAPOC</name>
<dbReference type="AlphaFoldDB" id="A0A2X2RGD5"/>
<dbReference type="PROSITE" id="PS51257">
    <property type="entry name" value="PROKAR_LIPOPROTEIN"/>
    <property type="match status" value="1"/>
</dbReference>